<reference evidence="3" key="1">
    <citation type="journal article" date="2020" name="Stud. Mycol.">
        <title>101 Dothideomycetes genomes: a test case for predicting lifestyles and emergence of pathogens.</title>
        <authorList>
            <person name="Haridas S."/>
            <person name="Albert R."/>
            <person name="Binder M."/>
            <person name="Bloem J."/>
            <person name="Labutti K."/>
            <person name="Salamov A."/>
            <person name="Andreopoulos B."/>
            <person name="Baker S."/>
            <person name="Barry K."/>
            <person name="Bills G."/>
            <person name="Bluhm B."/>
            <person name="Cannon C."/>
            <person name="Castanera R."/>
            <person name="Culley D."/>
            <person name="Daum C."/>
            <person name="Ezra D."/>
            <person name="Gonzalez J."/>
            <person name="Henrissat B."/>
            <person name="Kuo A."/>
            <person name="Liang C."/>
            <person name="Lipzen A."/>
            <person name="Lutzoni F."/>
            <person name="Magnuson J."/>
            <person name="Mondo S."/>
            <person name="Nolan M."/>
            <person name="Ohm R."/>
            <person name="Pangilinan J."/>
            <person name="Park H.-J."/>
            <person name="Ramirez L."/>
            <person name="Alfaro M."/>
            <person name="Sun H."/>
            <person name="Tritt A."/>
            <person name="Yoshinaga Y."/>
            <person name="Zwiers L.-H."/>
            <person name="Turgeon B."/>
            <person name="Goodwin S."/>
            <person name="Spatafora J."/>
            <person name="Crous P."/>
            <person name="Grigoriev I."/>
        </authorList>
    </citation>
    <scope>NUCLEOTIDE SEQUENCE</scope>
    <source>
        <strain evidence="3">CBS 269.34</strain>
    </source>
</reference>
<evidence type="ECO:0000256" key="2">
    <source>
        <dbReference type="SAM" id="SignalP"/>
    </source>
</evidence>
<name>A0A6A6QPB0_9PEZI</name>
<feature type="region of interest" description="Disordered" evidence="1">
    <location>
        <begin position="312"/>
        <end position="332"/>
    </location>
</feature>
<proteinExistence type="predicted"/>
<feature type="chain" id="PRO_5025634580" evidence="2">
    <location>
        <begin position="27"/>
        <end position="332"/>
    </location>
</feature>
<evidence type="ECO:0000313" key="3">
    <source>
        <dbReference type="EMBL" id="KAF2494052.1"/>
    </source>
</evidence>
<keyword evidence="4" id="KW-1185">Reference proteome</keyword>
<protein>
    <submittedName>
        <fullName evidence="3">Uncharacterized protein</fullName>
    </submittedName>
</protein>
<evidence type="ECO:0000256" key="1">
    <source>
        <dbReference type="SAM" id="MobiDB-lite"/>
    </source>
</evidence>
<dbReference type="InterPro" id="IPR021838">
    <property type="entry name" value="DUF3431"/>
</dbReference>
<gene>
    <name evidence="3" type="ORF">BU16DRAFT_512310</name>
</gene>
<dbReference type="Proteomes" id="UP000799750">
    <property type="component" value="Unassembled WGS sequence"/>
</dbReference>
<dbReference type="PANTHER" id="PTHR37490">
    <property type="entry name" value="EXPRESSED PROTEIN"/>
    <property type="match status" value="1"/>
</dbReference>
<feature type="compositionally biased region" description="Basic and acidic residues" evidence="1">
    <location>
        <begin position="320"/>
        <end position="332"/>
    </location>
</feature>
<accession>A0A6A6QPB0</accession>
<dbReference type="EMBL" id="MU004191">
    <property type="protein sequence ID" value="KAF2494052.1"/>
    <property type="molecule type" value="Genomic_DNA"/>
</dbReference>
<sequence>MLVRPSRVAVALLLIIAIALIRRSSNTCLGVPENPSPIPVEQVHSDGHGHQDDQKARPTSVDSGPKAAPKVAAEKAIVMGRLAREDIDWVAEDLPDWERYIYAVDDANSTLHTAANKGKEAMPYLTFIIDNYHNLPKIMAFIHSHRGGWPQAWHNDAPGYMAKNMLDRLRIDYVQKNGYVNLRCIHNPGCPDEMQMFRQPPLGELGVEGYMLEVWQRFFDGTEPPRVIATPCCAQFAVSRDQVLKRPLDDYVDFRRWLLETELVDDISGRIMEYLWHIIFGREPVYCPAAEECSCEVFGKCAERIYQAPPSESSSIQRIGDPDRRRNQEVFQ</sequence>
<evidence type="ECO:0000313" key="4">
    <source>
        <dbReference type="Proteomes" id="UP000799750"/>
    </source>
</evidence>
<dbReference type="PANTHER" id="PTHR37490:SF2">
    <property type="match status" value="1"/>
</dbReference>
<dbReference type="OrthoDB" id="426718at2759"/>
<keyword evidence="2" id="KW-0732">Signal</keyword>
<dbReference type="Pfam" id="PF11913">
    <property type="entry name" value="DUF3431"/>
    <property type="match status" value="1"/>
</dbReference>
<feature type="signal peptide" evidence="2">
    <location>
        <begin position="1"/>
        <end position="26"/>
    </location>
</feature>
<organism evidence="3 4">
    <name type="scientific">Lophium mytilinum</name>
    <dbReference type="NCBI Taxonomy" id="390894"/>
    <lineage>
        <taxon>Eukaryota</taxon>
        <taxon>Fungi</taxon>
        <taxon>Dikarya</taxon>
        <taxon>Ascomycota</taxon>
        <taxon>Pezizomycotina</taxon>
        <taxon>Dothideomycetes</taxon>
        <taxon>Pleosporomycetidae</taxon>
        <taxon>Mytilinidiales</taxon>
        <taxon>Mytilinidiaceae</taxon>
        <taxon>Lophium</taxon>
    </lineage>
</organism>
<dbReference type="AlphaFoldDB" id="A0A6A6QPB0"/>
<feature type="region of interest" description="Disordered" evidence="1">
    <location>
        <begin position="32"/>
        <end position="69"/>
    </location>
</feature>
<feature type="compositionally biased region" description="Basic and acidic residues" evidence="1">
    <location>
        <begin position="43"/>
        <end position="56"/>
    </location>
</feature>